<keyword evidence="3" id="KW-1185">Reference proteome</keyword>
<accession>A0A1Y1ZH67</accession>
<gene>
    <name evidence="2" type="ORF">BCR34DRAFT_568167</name>
</gene>
<feature type="region of interest" description="Disordered" evidence="1">
    <location>
        <begin position="52"/>
        <end position="78"/>
    </location>
</feature>
<evidence type="ECO:0000256" key="1">
    <source>
        <dbReference type="SAM" id="MobiDB-lite"/>
    </source>
</evidence>
<dbReference type="Proteomes" id="UP000193144">
    <property type="component" value="Unassembled WGS sequence"/>
</dbReference>
<evidence type="ECO:0000313" key="2">
    <source>
        <dbReference type="EMBL" id="ORY09600.1"/>
    </source>
</evidence>
<protein>
    <submittedName>
        <fullName evidence="2">Uncharacterized protein</fullName>
    </submittedName>
</protein>
<organism evidence="2 3">
    <name type="scientific">Clohesyomyces aquaticus</name>
    <dbReference type="NCBI Taxonomy" id="1231657"/>
    <lineage>
        <taxon>Eukaryota</taxon>
        <taxon>Fungi</taxon>
        <taxon>Dikarya</taxon>
        <taxon>Ascomycota</taxon>
        <taxon>Pezizomycotina</taxon>
        <taxon>Dothideomycetes</taxon>
        <taxon>Pleosporomycetidae</taxon>
        <taxon>Pleosporales</taxon>
        <taxon>Lindgomycetaceae</taxon>
        <taxon>Clohesyomyces</taxon>
    </lineage>
</organism>
<comment type="caution">
    <text evidence="2">The sequence shown here is derived from an EMBL/GenBank/DDBJ whole genome shotgun (WGS) entry which is preliminary data.</text>
</comment>
<dbReference type="EMBL" id="MCFA01000084">
    <property type="protein sequence ID" value="ORY09600.1"/>
    <property type="molecule type" value="Genomic_DNA"/>
</dbReference>
<dbReference type="AlphaFoldDB" id="A0A1Y1ZH67"/>
<evidence type="ECO:0000313" key="3">
    <source>
        <dbReference type="Proteomes" id="UP000193144"/>
    </source>
</evidence>
<sequence>MVILCSQSFPWCVWVLAGIMRMPSSGRLRTRSELRIPSNSIRLQVGHVRIEKKPIRHHGTHPEPRPGDMDGGSDPLEL</sequence>
<reference evidence="2 3" key="1">
    <citation type="submission" date="2016-07" db="EMBL/GenBank/DDBJ databases">
        <title>Pervasive Adenine N6-methylation of Active Genes in Fungi.</title>
        <authorList>
            <consortium name="DOE Joint Genome Institute"/>
            <person name="Mondo S.J."/>
            <person name="Dannebaum R.O."/>
            <person name="Kuo R.C."/>
            <person name="Labutti K."/>
            <person name="Haridas S."/>
            <person name="Kuo A."/>
            <person name="Salamov A."/>
            <person name="Ahrendt S.R."/>
            <person name="Lipzen A."/>
            <person name="Sullivan W."/>
            <person name="Andreopoulos W.B."/>
            <person name="Clum A."/>
            <person name="Lindquist E."/>
            <person name="Daum C."/>
            <person name="Ramamoorthy G.K."/>
            <person name="Gryganskyi A."/>
            <person name="Culley D."/>
            <person name="Magnuson J.K."/>
            <person name="James T.Y."/>
            <person name="O'Malley M.A."/>
            <person name="Stajich J.E."/>
            <person name="Spatafora J.W."/>
            <person name="Visel A."/>
            <person name="Grigoriev I.V."/>
        </authorList>
    </citation>
    <scope>NUCLEOTIDE SEQUENCE [LARGE SCALE GENOMIC DNA]</scope>
    <source>
        <strain evidence="2 3">CBS 115471</strain>
    </source>
</reference>
<proteinExistence type="predicted"/>
<name>A0A1Y1ZH67_9PLEO</name>